<dbReference type="PANTHER" id="PTHR48048">
    <property type="entry name" value="GLYCOSYLTRANSFERASE"/>
    <property type="match status" value="1"/>
</dbReference>
<evidence type="ECO:0000313" key="6">
    <source>
        <dbReference type="Proteomes" id="UP001443914"/>
    </source>
</evidence>
<dbReference type="PROSITE" id="PS00375">
    <property type="entry name" value="UDPGT"/>
    <property type="match status" value="1"/>
</dbReference>
<evidence type="ECO:0000256" key="2">
    <source>
        <dbReference type="ARBA" id="ARBA00022679"/>
    </source>
</evidence>
<accession>A0AAW1GYR1</accession>
<comment type="similarity">
    <text evidence="1 3">Belongs to the UDP-glycosyltransferase family.</text>
</comment>
<dbReference type="GO" id="GO:0016104">
    <property type="term" value="P:triterpenoid biosynthetic process"/>
    <property type="evidence" value="ECO:0007669"/>
    <property type="project" value="UniProtKB-ARBA"/>
</dbReference>
<organism evidence="5 6">
    <name type="scientific">Saponaria officinalis</name>
    <name type="common">Common soapwort</name>
    <name type="synonym">Lychnis saponaria</name>
    <dbReference type="NCBI Taxonomy" id="3572"/>
    <lineage>
        <taxon>Eukaryota</taxon>
        <taxon>Viridiplantae</taxon>
        <taxon>Streptophyta</taxon>
        <taxon>Embryophyta</taxon>
        <taxon>Tracheophyta</taxon>
        <taxon>Spermatophyta</taxon>
        <taxon>Magnoliopsida</taxon>
        <taxon>eudicotyledons</taxon>
        <taxon>Gunneridae</taxon>
        <taxon>Pentapetalae</taxon>
        <taxon>Caryophyllales</taxon>
        <taxon>Caryophyllaceae</taxon>
        <taxon>Caryophylleae</taxon>
        <taxon>Saponaria</taxon>
    </lineage>
</organism>
<evidence type="ECO:0000256" key="1">
    <source>
        <dbReference type="ARBA" id="ARBA00009995"/>
    </source>
</evidence>
<dbReference type="AlphaFoldDB" id="A0AAW1GYR1"/>
<dbReference type="Proteomes" id="UP001443914">
    <property type="component" value="Unassembled WGS sequence"/>
</dbReference>
<dbReference type="InterPro" id="IPR035595">
    <property type="entry name" value="UDP_glycos_trans_CS"/>
</dbReference>
<proteinExistence type="inferred from homology"/>
<keyword evidence="3" id="KW-0328">Glycosyltransferase</keyword>
<sequence length="496" mass="55532">MSNTKELVLVPAPGIGHLVSFLQLAKLILQKYDFISISIFIIDFPVRSAKLTSYVDSQSRANPYPTRLSFVDLPPVTITSNPSLPSFYFEVIELHKPLVKRVVEDRVRSGLAKPAGFVLDMFCTTMVDIANELSVPSYVFLTSGVNFLNFVFYVQSLANDYGLEVCDIGAKFSDPEYESLVSGFKNPLPSKFIPGFFKEEFGTNMLLNLARQLRKMKGILVNSYAEFESFAIQALQSSDDKKIPPIYPVGPILELKREGEANSEEKVSIMKWLDGQPVSSVVFLCFGSMGSFDEEQVKEIANGLDRSGVRFLWALRKPPLVVKPGVPSDNETYLEALPEEFLDHTINRGKIIAWAPQIDVLAHPAIGGFVSHCGWNSTLESLWFGVPIGAWPMYAEQNLNAFELVAELELAVEIRADYFMDWKIGKGTFLVNAIEIEEGLKKLISMDENRRKNVKDMGDKGRKALEDRGSSCRWLDCFLNDVLSTVVRGEGRYTSP</sequence>
<dbReference type="FunFam" id="3.40.50.2000:FF:000056">
    <property type="entry name" value="Glycosyltransferase"/>
    <property type="match status" value="1"/>
</dbReference>
<dbReference type="PANTHER" id="PTHR48048:SF45">
    <property type="entry name" value="GLYCOSYLTRANSFERASE"/>
    <property type="match status" value="1"/>
</dbReference>
<dbReference type="EC" id="2.4.1.-" evidence="4"/>
<protein>
    <recommendedName>
        <fullName evidence="4">Glycosyltransferase</fullName>
        <ecNumber evidence="4">2.4.1.-</ecNumber>
    </recommendedName>
</protein>
<evidence type="ECO:0000256" key="3">
    <source>
        <dbReference type="RuleBase" id="RU003718"/>
    </source>
</evidence>
<gene>
    <name evidence="5" type="ORF">RND81_13G163500</name>
</gene>
<evidence type="ECO:0000256" key="4">
    <source>
        <dbReference type="RuleBase" id="RU362057"/>
    </source>
</evidence>
<dbReference type="GO" id="GO:0035251">
    <property type="term" value="F:UDP-glucosyltransferase activity"/>
    <property type="evidence" value="ECO:0007669"/>
    <property type="project" value="InterPro"/>
</dbReference>
<dbReference type="SUPFAM" id="SSF53756">
    <property type="entry name" value="UDP-Glycosyltransferase/glycogen phosphorylase"/>
    <property type="match status" value="1"/>
</dbReference>
<dbReference type="GO" id="GO:0016135">
    <property type="term" value="P:saponin biosynthetic process"/>
    <property type="evidence" value="ECO:0007669"/>
    <property type="project" value="UniProtKB-ARBA"/>
</dbReference>
<dbReference type="Pfam" id="PF00201">
    <property type="entry name" value="UDPGT"/>
    <property type="match status" value="1"/>
</dbReference>
<dbReference type="InterPro" id="IPR002213">
    <property type="entry name" value="UDP_glucos_trans"/>
</dbReference>
<evidence type="ECO:0000313" key="5">
    <source>
        <dbReference type="EMBL" id="KAK9669911.1"/>
    </source>
</evidence>
<dbReference type="Gene3D" id="3.40.50.2000">
    <property type="entry name" value="Glycogen Phosphorylase B"/>
    <property type="match status" value="2"/>
</dbReference>
<keyword evidence="6" id="KW-1185">Reference proteome</keyword>
<keyword evidence="2 3" id="KW-0808">Transferase</keyword>
<dbReference type="InterPro" id="IPR050481">
    <property type="entry name" value="UDP-glycosyltransf_plant"/>
</dbReference>
<name>A0AAW1GYR1_SAPOF</name>
<comment type="caution">
    <text evidence="5">The sequence shown here is derived from an EMBL/GenBank/DDBJ whole genome shotgun (WGS) entry which is preliminary data.</text>
</comment>
<dbReference type="EMBL" id="JBDFQZ010000013">
    <property type="protein sequence ID" value="KAK9669911.1"/>
    <property type="molecule type" value="Genomic_DNA"/>
</dbReference>
<reference evidence="5" key="1">
    <citation type="submission" date="2024-03" db="EMBL/GenBank/DDBJ databases">
        <title>WGS assembly of Saponaria officinalis var. Norfolk2.</title>
        <authorList>
            <person name="Jenkins J."/>
            <person name="Shu S."/>
            <person name="Grimwood J."/>
            <person name="Barry K."/>
            <person name="Goodstein D."/>
            <person name="Schmutz J."/>
            <person name="Leebens-Mack J."/>
            <person name="Osbourn A."/>
        </authorList>
    </citation>
    <scope>NUCLEOTIDE SEQUENCE [LARGE SCALE GENOMIC DNA]</scope>
    <source>
        <strain evidence="5">JIC</strain>
    </source>
</reference>
<dbReference type="CDD" id="cd03784">
    <property type="entry name" value="GT1_Gtf-like"/>
    <property type="match status" value="1"/>
</dbReference>